<keyword evidence="2" id="KW-1185">Reference proteome</keyword>
<proteinExistence type="predicted"/>
<dbReference type="OrthoDB" id="4322177at2"/>
<evidence type="ECO:0000313" key="2">
    <source>
        <dbReference type="Proteomes" id="UP000006265"/>
    </source>
</evidence>
<sequence>MSATELLAQAQRILSTPDTGGHSPRMAAFLARRAVEDVIERRCADLVGPVTPATWRSKLLILRVLDDPAVADRAAYAWNRLSNACHLHAFEMQPSVTEVQHLCRLVAELMR</sequence>
<gene>
    <name evidence="1" type="ORF">C731_4936</name>
</gene>
<dbReference type="eggNOG" id="ENOG5033FXQ">
    <property type="taxonomic scope" value="Bacteria"/>
</dbReference>
<dbReference type="RefSeq" id="WP_005632843.1">
    <property type="nucleotide sequence ID" value="NZ_AMRA01000160.1"/>
</dbReference>
<dbReference type="PATRIC" id="fig|1122247.3.peg.4732"/>
<comment type="caution">
    <text evidence="1">The sequence shown here is derived from an EMBL/GenBank/DDBJ whole genome shotgun (WGS) entry which is preliminary data.</text>
</comment>
<reference evidence="1 2" key="1">
    <citation type="journal article" date="2012" name="J. Bacteriol.">
        <title>Genome sequence of Mycobacterium hassiacum DSM 44199, a rare source of heat-stable mycobacterial proteins.</title>
        <authorList>
            <person name="Tiago I."/>
            <person name="Maranha A."/>
            <person name="Mendes V."/>
            <person name="Alarico S."/>
            <person name="Moynihan P.J."/>
            <person name="Clarke A.J."/>
            <person name="Macedo-Ribeiro S."/>
            <person name="Pereira P.J."/>
            <person name="Empadinhas N."/>
        </authorList>
    </citation>
    <scope>NUCLEOTIDE SEQUENCE [LARGE SCALE GENOMIC DNA]</scope>
    <source>
        <strain evidence="2">DSM 44199 / CIP 105218 / JCM 12690 / 3849</strain>
    </source>
</reference>
<name>K5BIB6_MYCHD</name>
<organism evidence="1 2">
    <name type="scientific">Mycolicibacterium hassiacum (strain DSM 44199 / CIP 105218 / JCM 12690 / 3849)</name>
    <name type="common">Mycobacterium hassiacum</name>
    <dbReference type="NCBI Taxonomy" id="1122247"/>
    <lineage>
        <taxon>Bacteria</taxon>
        <taxon>Bacillati</taxon>
        <taxon>Actinomycetota</taxon>
        <taxon>Actinomycetes</taxon>
        <taxon>Mycobacteriales</taxon>
        <taxon>Mycobacteriaceae</taxon>
        <taxon>Mycolicibacterium</taxon>
    </lineage>
</organism>
<dbReference type="EMBL" id="AMRA01000160">
    <property type="protein sequence ID" value="EKF21079.1"/>
    <property type="molecule type" value="Genomic_DNA"/>
</dbReference>
<dbReference type="AlphaFoldDB" id="K5BIB6"/>
<accession>K5BIB6</accession>
<dbReference type="Proteomes" id="UP000006265">
    <property type="component" value="Unassembled WGS sequence"/>
</dbReference>
<protein>
    <submittedName>
        <fullName evidence="1">Uncharacterized protein</fullName>
    </submittedName>
</protein>
<evidence type="ECO:0000313" key="1">
    <source>
        <dbReference type="EMBL" id="EKF21079.1"/>
    </source>
</evidence>
<dbReference type="STRING" id="1122247.GCA_000379865_03213"/>